<evidence type="ECO:0000313" key="3">
    <source>
        <dbReference type="Proteomes" id="UP001595377"/>
    </source>
</evidence>
<dbReference type="EMBL" id="JBHRSP010000017">
    <property type="protein sequence ID" value="MFC3073674.1"/>
    <property type="molecule type" value="Genomic_DNA"/>
</dbReference>
<dbReference type="Proteomes" id="UP001595377">
    <property type="component" value="Unassembled WGS sequence"/>
</dbReference>
<proteinExistence type="predicted"/>
<dbReference type="CDD" id="cd07996">
    <property type="entry name" value="WGR_MMR_like"/>
    <property type="match status" value="1"/>
</dbReference>
<gene>
    <name evidence="2" type="ORF">ACFOHH_11235</name>
</gene>
<organism evidence="2 3">
    <name type="scientific">Shinella pollutisoli</name>
    <dbReference type="NCBI Taxonomy" id="2250594"/>
    <lineage>
        <taxon>Bacteria</taxon>
        <taxon>Pseudomonadati</taxon>
        <taxon>Pseudomonadota</taxon>
        <taxon>Alphaproteobacteria</taxon>
        <taxon>Hyphomicrobiales</taxon>
        <taxon>Rhizobiaceae</taxon>
        <taxon>Shinella</taxon>
    </lineage>
</organism>
<reference evidence="3" key="1">
    <citation type="journal article" date="2019" name="Int. J. Syst. Evol. Microbiol.">
        <title>The Global Catalogue of Microorganisms (GCM) 10K type strain sequencing project: providing services to taxonomists for standard genome sequencing and annotation.</title>
        <authorList>
            <consortium name="The Broad Institute Genomics Platform"/>
            <consortium name="The Broad Institute Genome Sequencing Center for Infectious Disease"/>
            <person name="Wu L."/>
            <person name="Ma J."/>
        </authorList>
    </citation>
    <scope>NUCLEOTIDE SEQUENCE [LARGE SCALE GENOMIC DNA]</scope>
    <source>
        <strain evidence="3">KCTC 52677</strain>
    </source>
</reference>
<dbReference type="SMART" id="SM00773">
    <property type="entry name" value="WGR"/>
    <property type="match status" value="1"/>
</dbReference>
<dbReference type="InterPro" id="IPR049809">
    <property type="entry name" value="YehF/YfeS-like_WGR"/>
</dbReference>
<dbReference type="RefSeq" id="WP_257313571.1">
    <property type="nucleotide sequence ID" value="NZ_JANFDG010000004.1"/>
</dbReference>
<dbReference type="Pfam" id="PF05406">
    <property type="entry name" value="WGR"/>
    <property type="match status" value="1"/>
</dbReference>
<feature type="domain" description="WGR" evidence="1">
    <location>
        <begin position="1"/>
        <end position="80"/>
    </location>
</feature>
<protein>
    <submittedName>
        <fullName evidence="2">WGR domain-containing protein</fullName>
    </submittedName>
</protein>
<evidence type="ECO:0000259" key="1">
    <source>
        <dbReference type="PROSITE" id="PS51977"/>
    </source>
</evidence>
<accession>A0ABV7DH53</accession>
<dbReference type="PROSITE" id="PS51977">
    <property type="entry name" value="WGR"/>
    <property type="match status" value="1"/>
</dbReference>
<sequence>MEDDEARHFERRDPARNMQRYWRLAITRDLFGTVLLVREWGRIGTVGRRRAEPQPDLAAARAAAARLLRRKAGRGYVRVG</sequence>
<name>A0ABV7DH53_9HYPH</name>
<dbReference type="Gene3D" id="2.20.140.10">
    <property type="entry name" value="WGR domain"/>
    <property type="match status" value="1"/>
</dbReference>
<dbReference type="SUPFAM" id="SSF142921">
    <property type="entry name" value="WGR domain-like"/>
    <property type="match status" value="1"/>
</dbReference>
<evidence type="ECO:0000313" key="2">
    <source>
        <dbReference type="EMBL" id="MFC3073674.1"/>
    </source>
</evidence>
<dbReference type="InterPro" id="IPR008893">
    <property type="entry name" value="WGR_domain"/>
</dbReference>
<comment type="caution">
    <text evidence="2">The sequence shown here is derived from an EMBL/GenBank/DDBJ whole genome shotgun (WGS) entry which is preliminary data.</text>
</comment>
<keyword evidence="3" id="KW-1185">Reference proteome</keyword>
<dbReference type="InterPro" id="IPR036930">
    <property type="entry name" value="WGR_dom_sf"/>
</dbReference>